<reference evidence="1" key="1">
    <citation type="submission" date="2022-04" db="EMBL/GenBank/DDBJ databases">
        <title>Jade perch genome.</title>
        <authorList>
            <person name="Chao B."/>
        </authorList>
    </citation>
    <scope>NUCLEOTIDE SEQUENCE</scope>
    <source>
        <strain evidence="1">CB-2022</strain>
    </source>
</reference>
<proteinExistence type="predicted"/>
<name>A0ACB8VSI8_9TELE</name>
<dbReference type="Proteomes" id="UP000831701">
    <property type="component" value="Chromosome 18"/>
</dbReference>
<gene>
    <name evidence="1" type="ORF">L3Q82_014819</name>
</gene>
<evidence type="ECO:0000313" key="1">
    <source>
        <dbReference type="EMBL" id="KAI3358395.1"/>
    </source>
</evidence>
<evidence type="ECO:0000313" key="2">
    <source>
        <dbReference type="Proteomes" id="UP000831701"/>
    </source>
</evidence>
<keyword evidence="2" id="KW-1185">Reference proteome</keyword>
<sequence>MQERCPKMEPGELALRLTLSPPKTVNTDHGNNVPHVAGPEGAALGGAQPGLRCSFSGGLTGLEERRYVAGVLRRLLRSFPGAHGCRNPHLELSLSRVGPPKKKATKRRRKITSVPTKAPLKTHGRLRGLAHASNAICRPPSWG</sequence>
<protein>
    <submittedName>
        <fullName evidence="1">Uncharacterized protein</fullName>
    </submittedName>
</protein>
<dbReference type="EMBL" id="CM041548">
    <property type="protein sequence ID" value="KAI3358395.1"/>
    <property type="molecule type" value="Genomic_DNA"/>
</dbReference>
<organism evidence="1 2">
    <name type="scientific">Scortum barcoo</name>
    <name type="common">barcoo grunter</name>
    <dbReference type="NCBI Taxonomy" id="214431"/>
    <lineage>
        <taxon>Eukaryota</taxon>
        <taxon>Metazoa</taxon>
        <taxon>Chordata</taxon>
        <taxon>Craniata</taxon>
        <taxon>Vertebrata</taxon>
        <taxon>Euteleostomi</taxon>
        <taxon>Actinopterygii</taxon>
        <taxon>Neopterygii</taxon>
        <taxon>Teleostei</taxon>
        <taxon>Neoteleostei</taxon>
        <taxon>Acanthomorphata</taxon>
        <taxon>Eupercaria</taxon>
        <taxon>Centrarchiformes</taxon>
        <taxon>Terapontoidei</taxon>
        <taxon>Terapontidae</taxon>
        <taxon>Scortum</taxon>
    </lineage>
</organism>
<comment type="caution">
    <text evidence="1">The sequence shown here is derived from an EMBL/GenBank/DDBJ whole genome shotgun (WGS) entry which is preliminary data.</text>
</comment>
<accession>A0ACB8VSI8</accession>